<dbReference type="AlphaFoldDB" id="A0ABD5Z6C7"/>
<dbReference type="InterPro" id="IPR001296">
    <property type="entry name" value="Glyco_trans_1"/>
</dbReference>
<reference evidence="2 3" key="1">
    <citation type="journal article" date="2019" name="Int. J. Syst. Evol. Microbiol.">
        <title>The Global Catalogue of Microorganisms (GCM) 10K type strain sequencing project: providing services to taxonomists for standard genome sequencing and annotation.</title>
        <authorList>
            <consortium name="The Broad Institute Genomics Platform"/>
            <consortium name="The Broad Institute Genome Sequencing Center for Infectious Disease"/>
            <person name="Wu L."/>
            <person name="Ma J."/>
        </authorList>
    </citation>
    <scope>NUCLEOTIDE SEQUENCE [LARGE SCALE GENOMIC DNA]</scope>
    <source>
        <strain evidence="2 3">XZGYJ-43</strain>
    </source>
</reference>
<evidence type="ECO:0000313" key="3">
    <source>
        <dbReference type="Proteomes" id="UP001596447"/>
    </source>
</evidence>
<protein>
    <submittedName>
        <fullName evidence="2">Glycosyltransferase family 4 protein</fullName>
        <ecNumber evidence="2">2.4.-.-</ecNumber>
    </submittedName>
</protein>
<name>A0ABD5Z6C7_9EURY</name>
<dbReference type="Proteomes" id="UP001596447">
    <property type="component" value="Unassembled WGS sequence"/>
</dbReference>
<keyword evidence="2" id="KW-0328">Glycosyltransferase</keyword>
<feature type="domain" description="Glycosyl transferase family 1" evidence="1">
    <location>
        <begin position="195"/>
        <end position="361"/>
    </location>
</feature>
<comment type="caution">
    <text evidence="2">The sequence shown here is derived from an EMBL/GenBank/DDBJ whole genome shotgun (WGS) entry which is preliminary data.</text>
</comment>
<accession>A0ABD5Z6C7</accession>
<dbReference type="SUPFAM" id="SSF53756">
    <property type="entry name" value="UDP-Glycosyltransferase/glycogen phosphorylase"/>
    <property type="match status" value="1"/>
</dbReference>
<dbReference type="EC" id="2.4.-.-" evidence="2"/>
<dbReference type="PANTHER" id="PTHR12526">
    <property type="entry name" value="GLYCOSYLTRANSFERASE"/>
    <property type="match status" value="1"/>
</dbReference>
<organism evidence="2 3">
    <name type="scientific">Halospeciosus flavus</name>
    <dbReference type="NCBI Taxonomy" id="3032283"/>
    <lineage>
        <taxon>Archaea</taxon>
        <taxon>Methanobacteriati</taxon>
        <taxon>Methanobacteriota</taxon>
        <taxon>Stenosarchaea group</taxon>
        <taxon>Halobacteria</taxon>
        <taxon>Halobacteriales</taxon>
        <taxon>Halobacteriaceae</taxon>
        <taxon>Halospeciosus</taxon>
    </lineage>
</organism>
<sequence>MTEQFALVTDTFLGNPSQYSGVEASDMIGGAEVNLYRIGQILLDEGHEVTVYQQDTGNPNDEYDGIEIEYLSTVGSGTAELLSFNLQWQRVVSQDEIVYVHSPEYAIPNLRPVDALNQQGITWDVPSSRNLTTRVKRYFLGRLLSKKSLVRCTDNAFLTYVQSEHPTARNNVFPIPNGVDTTVFSPDVDPINSPTNSTMEETVVLFPRTLRLARGAHLIVDTLAKLRSKGHDVSLWFLGAENITDASLVRSQIERNNLANAVEFLGHVPHEEMPRYYAAADIVSIPTYHSEGTSLSCLEAMACGRPVVVTDVGGLKEIIYQDEVDGGFKVKPTAEALAPAVEKLVEDPVLRGRLGENARRRVVDYFTLERWEQQMREFFRTVSERRGQN</sequence>
<dbReference type="Gene3D" id="3.40.50.2000">
    <property type="entry name" value="Glycogen Phosphorylase B"/>
    <property type="match status" value="2"/>
</dbReference>
<gene>
    <name evidence="2" type="ORF">ACFQJ9_15075</name>
</gene>
<evidence type="ECO:0000259" key="1">
    <source>
        <dbReference type="Pfam" id="PF00534"/>
    </source>
</evidence>
<keyword evidence="3" id="KW-1185">Reference proteome</keyword>
<dbReference type="EMBL" id="JBHTAR010000011">
    <property type="protein sequence ID" value="MFC7200721.1"/>
    <property type="molecule type" value="Genomic_DNA"/>
</dbReference>
<dbReference type="RefSeq" id="WP_279527492.1">
    <property type="nucleotide sequence ID" value="NZ_CP122312.1"/>
</dbReference>
<dbReference type="GO" id="GO:0016757">
    <property type="term" value="F:glycosyltransferase activity"/>
    <property type="evidence" value="ECO:0007669"/>
    <property type="project" value="UniProtKB-KW"/>
</dbReference>
<dbReference type="CDD" id="cd03801">
    <property type="entry name" value="GT4_PimA-like"/>
    <property type="match status" value="1"/>
</dbReference>
<evidence type="ECO:0000313" key="2">
    <source>
        <dbReference type="EMBL" id="MFC7200721.1"/>
    </source>
</evidence>
<keyword evidence="2" id="KW-0808">Transferase</keyword>
<dbReference type="Pfam" id="PF00534">
    <property type="entry name" value="Glycos_transf_1"/>
    <property type="match status" value="1"/>
</dbReference>
<proteinExistence type="predicted"/>